<evidence type="ECO:0000313" key="8">
    <source>
        <dbReference type="EMBL" id="QNS14283.1"/>
    </source>
</evidence>
<dbReference type="Pfam" id="PF00959">
    <property type="entry name" value="Phage_lysozyme"/>
    <property type="match status" value="1"/>
</dbReference>
<dbReference type="GO" id="GO:0042742">
    <property type="term" value="P:defense response to bacterium"/>
    <property type="evidence" value="ECO:0007669"/>
    <property type="project" value="UniProtKB-KW"/>
</dbReference>
<dbReference type="AlphaFoldDB" id="A0A7H1BZX8"/>
<keyword evidence="7" id="KW-0732">Signal</keyword>
<dbReference type="GO" id="GO:0031640">
    <property type="term" value="P:killing of cells of another organism"/>
    <property type="evidence" value="ECO:0007669"/>
    <property type="project" value="UniProtKB-KW"/>
</dbReference>
<evidence type="ECO:0000256" key="3">
    <source>
        <dbReference type="ARBA" id="ARBA00022638"/>
    </source>
</evidence>
<dbReference type="GO" id="GO:0009253">
    <property type="term" value="P:peptidoglycan catabolic process"/>
    <property type="evidence" value="ECO:0007669"/>
    <property type="project" value="InterPro"/>
</dbReference>
<dbReference type="RefSeq" id="WP_188155945.1">
    <property type="nucleotide sequence ID" value="NZ_CP061280.1"/>
</dbReference>
<dbReference type="InterPro" id="IPR002196">
    <property type="entry name" value="Glyco_hydro_24"/>
</dbReference>
<sequence length="186" mass="20592">MKVSGKALFIGCSILAVLASVVESPKANEIRTSKEALLLIANAEGCARTPYRCPSDVWTDGIGNTNNVTQGRYLSLEEIADDFIENIKVAEQCVNTHFNGKKMNQGQFDAMTSLVFNVGCYGVRTYYHKQLGKRVPTSLYKHAQALNFKAMCSHINDFNKSGGKVLKGLVIRRAKETEFCVKQYAN</sequence>
<reference evidence="8 9" key="1">
    <citation type="submission" date="2020-09" db="EMBL/GenBank/DDBJ databases">
        <title>Mannheimia bovis sp.nov., isolated from a cow.</title>
        <authorList>
            <person name="Li F."/>
        </authorList>
    </citation>
    <scope>NUCLEOTIDE SEQUENCE [LARGE SCALE GENOMIC DNA]</scope>
    <source>
        <strain evidence="8 9">ZY190616</strain>
    </source>
</reference>
<feature type="chain" id="PRO_5028820394" description="Lysozyme" evidence="7">
    <location>
        <begin position="20"/>
        <end position="186"/>
    </location>
</feature>
<comment type="catalytic activity">
    <reaction evidence="1 6">
        <text>Hydrolysis of (1-&gt;4)-beta-linkages between N-acetylmuramic acid and N-acetyl-D-glucosamine residues in a peptidoglycan and between N-acetyl-D-glucosamine residues in chitodextrins.</text>
        <dbReference type="EC" id="3.2.1.17"/>
    </reaction>
</comment>
<keyword evidence="3 6" id="KW-0081">Bacteriolytic enzyme</keyword>
<dbReference type="InterPro" id="IPR023346">
    <property type="entry name" value="Lysozyme-like_dom_sf"/>
</dbReference>
<keyword evidence="4 6" id="KW-0378">Hydrolase</keyword>
<dbReference type="GO" id="GO:0016998">
    <property type="term" value="P:cell wall macromolecule catabolic process"/>
    <property type="evidence" value="ECO:0007669"/>
    <property type="project" value="InterPro"/>
</dbReference>
<name>A0A7H1BZX8_9PAST</name>
<dbReference type="KEGG" id="mbos:ICJ55_05780"/>
<evidence type="ECO:0000313" key="9">
    <source>
        <dbReference type="Proteomes" id="UP000576260"/>
    </source>
</evidence>
<dbReference type="Gene3D" id="1.10.530.40">
    <property type="match status" value="1"/>
</dbReference>
<organism evidence="8 9">
    <name type="scientific">Mannheimia bovis</name>
    <dbReference type="NCBI Taxonomy" id="2770636"/>
    <lineage>
        <taxon>Bacteria</taxon>
        <taxon>Pseudomonadati</taxon>
        <taxon>Pseudomonadota</taxon>
        <taxon>Gammaproteobacteria</taxon>
        <taxon>Pasteurellales</taxon>
        <taxon>Pasteurellaceae</taxon>
        <taxon>Mannheimia</taxon>
    </lineage>
</organism>
<dbReference type="EC" id="3.2.1.17" evidence="6"/>
<proteinExistence type="inferred from homology"/>
<evidence type="ECO:0000256" key="2">
    <source>
        <dbReference type="ARBA" id="ARBA00022529"/>
    </source>
</evidence>
<dbReference type="CDD" id="cd16901">
    <property type="entry name" value="lyz_P1"/>
    <property type="match status" value="1"/>
</dbReference>
<dbReference type="InterPro" id="IPR034690">
    <property type="entry name" value="Endolysin_T4_type"/>
</dbReference>
<keyword evidence="2 6" id="KW-0929">Antimicrobial</keyword>
<dbReference type="InterPro" id="IPR023347">
    <property type="entry name" value="Lysozyme_dom_sf"/>
</dbReference>
<evidence type="ECO:0000256" key="5">
    <source>
        <dbReference type="ARBA" id="ARBA00023295"/>
    </source>
</evidence>
<feature type="signal peptide" evidence="7">
    <location>
        <begin position="1"/>
        <end position="19"/>
    </location>
</feature>
<dbReference type="Proteomes" id="UP000576260">
    <property type="component" value="Chromosome"/>
</dbReference>
<evidence type="ECO:0000256" key="6">
    <source>
        <dbReference type="RuleBase" id="RU003788"/>
    </source>
</evidence>
<dbReference type="PANTHER" id="PTHR38107">
    <property type="match status" value="1"/>
</dbReference>
<evidence type="ECO:0000256" key="4">
    <source>
        <dbReference type="ARBA" id="ARBA00022801"/>
    </source>
</evidence>
<keyword evidence="9" id="KW-1185">Reference proteome</keyword>
<keyword evidence="5 6" id="KW-0326">Glycosidase</keyword>
<evidence type="ECO:0000256" key="1">
    <source>
        <dbReference type="ARBA" id="ARBA00000632"/>
    </source>
</evidence>
<evidence type="ECO:0000256" key="7">
    <source>
        <dbReference type="SAM" id="SignalP"/>
    </source>
</evidence>
<dbReference type="GO" id="GO:0003796">
    <property type="term" value="F:lysozyme activity"/>
    <property type="evidence" value="ECO:0007669"/>
    <property type="project" value="UniProtKB-EC"/>
</dbReference>
<dbReference type="HAMAP" id="MF_04110">
    <property type="entry name" value="ENDOLYSIN_T4"/>
    <property type="match status" value="1"/>
</dbReference>
<dbReference type="EMBL" id="CP061280">
    <property type="protein sequence ID" value="QNS14283.1"/>
    <property type="molecule type" value="Genomic_DNA"/>
</dbReference>
<dbReference type="SUPFAM" id="SSF53955">
    <property type="entry name" value="Lysozyme-like"/>
    <property type="match status" value="1"/>
</dbReference>
<protein>
    <recommendedName>
        <fullName evidence="6">Lysozyme</fullName>
        <ecNumber evidence="6">3.2.1.17</ecNumber>
    </recommendedName>
</protein>
<dbReference type="PANTHER" id="PTHR38107:SF4">
    <property type="entry name" value="LYSOZYME"/>
    <property type="match status" value="1"/>
</dbReference>
<accession>A0A7H1BZX8</accession>
<dbReference type="InterPro" id="IPR051018">
    <property type="entry name" value="Bacteriophage_GH24"/>
</dbReference>
<gene>
    <name evidence="8" type="ORF">ICJ55_05780</name>
</gene>
<comment type="similarity">
    <text evidence="6">Belongs to the glycosyl hydrolase 24 family.</text>
</comment>